<keyword evidence="4" id="KW-1003">Cell membrane</keyword>
<evidence type="ECO:0000256" key="6">
    <source>
        <dbReference type="ARBA" id="ARBA00022840"/>
    </source>
</evidence>
<evidence type="ECO:0000256" key="8">
    <source>
        <dbReference type="ARBA" id="ARBA00023136"/>
    </source>
</evidence>
<dbReference type="GO" id="GO:0046677">
    <property type="term" value="P:response to antibiotic"/>
    <property type="evidence" value="ECO:0007669"/>
    <property type="project" value="UniProtKB-KW"/>
</dbReference>
<evidence type="ECO:0000256" key="5">
    <source>
        <dbReference type="ARBA" id="ARBA00022741"/>
    </source>
</evidence>
<evidence type="ECO:0000256" key="10">
    <source>
        <dbReference type="ARBA" id="ARBA00049985"/>
    </source>
</evidence>
<dbReference type="GO" id="GO:0005524">
    <property type="term" value="F:ATP binding"/>
    <property type="evidence" value="ECO:0007669"/>
    <property type="project" value="UniProtKB-KW"/>
</dbReference>
<reference evidence="12" key="1">
    <citation type="submission" date="2024-07" db="EMBL/GenBank/DDBJ databases">
        <authorList>
            <person name="Yu S.T."/>
        </authorList>
    </citation>
    <scope>NUCLEOTIDE SEQUENCE</scope>
    <source>
        <strain evidence="12">R28</strain>
    </source>
</reference>
<evidence type="ECO:0000313" key="12">
    <source>
        <dbReference type="EMBL" id="XDQ32945.1"/>
    </source>
</evidence>
<evidence type="ECO:0000259" key="11">
    <source>
        <dbReference type="PROSITE" id="PS50893"/>
    </source>
</evidence>
<evidence type="ECO:0000256" key="3">
    <source>
        <dbReference type="ARBA" id="ARBA00022448"/>
    </source>
</evidence>
<keyword evidence="6 12" id="KW-0067">ATP-binding</keyword>
<dbReference type="SUPFAM" id="SSF52540">
    <property type="entry name" value="P-loop containing nucleoside triphosphate hydrolases"/>
    <property type="match status" value="1"/>
</dbReference>
<keyword evidence="9" id="KW-0046">Antibiotic resistance</keyword>
<dbReference type="GO" id="GO:0005886">
    <property type="term" value="C:plasma membrane"/>
    <property type="evidence" value="ECO:0007669"/>
    <property type="project" value="UniProtKB-SubCell"/>
</dbReference>
<dbReference type="AlphaFoldDB" id="A0AB39PTV5"/>
<evidence type="ECO:0000256" key="4">
    <source>
        <dbReference type="ARBA" id="ARBA00022475"/>
    </source>
</evidence>
<name>A0AB39PTV5_9ACTN</name>
<dbReference type="InterPro" id="IPR005894">
    <property type="entry name" value="DrrA"/>
</dbReference>
<accession>A0AB39PTV5</accession>
<dbReference type="InterPro" id="IPR003593">
    <property type="entry name" value="AAA+_ATPase"/>
</dbReference>
<dbReference type="InterPro" id="IPR050763">
    <property type="entry name" value="ABC_transporter_ATP-binding"/>
</dbReference>
<dbReference type="InterPro" id="IPR027417">
    <property type="entry name" value="P-loop_NTPase"/>
</dbReference>
<evidence type="ECO:0000256" key="9">
    <source>
        <dbReference type="ARBA" id="ARBA00023251"/>
    </source>
</evidence>
<dbReference type="EC" id="7.6.2.2" evidence="2"/>
<keyword evidence="5" id="KW-0547">Nucleotide-binding</keyword>
<dbReference type="GO" id="GO:0008559">
    <property type="term" value="F:ABC-type xenobiotic transporter activity"/>
    <property type="evidence" value="ECO:0007669"/>
    <property type="project" value="UniProtKB-EC"/>
</dbReference>
<dbReference type="InterPro" id="IPR017871">
    <property type="entry name" value="ABC_transporter-like_CS"/>
</dbReference>
<dbReference type="GO" id="GO:0043215">
    <property type="term" value="P:daunorubicin transport"/>
    <property type="evidence" value="ECO:0007669"/>
    <property type="project" value="InterPro"/>
</dbReference>
<feature type="domain" description="ABC transporter" evidence="11">
    <location>
        <begin position="15"/>
        <end position="245"/>
    </location>
</feature>
<dbReference type="GO" id="GO:0016887">
    <property type="term" value="F:ATP hydrolysis activity"/>
    <property type="evidence" value="ECO:0007669"/>
    <property type="project" value="InterPro"/>
</dbReference>
<dbReference type="SMART" id="SM00382">
    <property type="entry name" value="AAA"/>
    <property type="match status" value="1"/>
</dbReference>
<proteinExistence type="inferred from homology"/>
<comment type="subcellular location">
    <subcellularLocation>
        <location evidence="1">Cell membrane</location>
        <topology evidence="1">Peripheral membrane protein</topology>
        <orientation evidence="1">Cytoplasmic side</orientation>
    </subcellularLocation>
</comment>
<evidence type="ECO:0000256" key="2">
    <source>
        <dbReference type="ARBA" id="ARBA00012191"/>
    </source>
</evidence>
<dbReference type="GO" id="GO:1900753">
    <property type="term" value="P:doxorubicin transport"/>
    <property type="evidence" value="ECO:0007669"/>
    <property type="project" value="InterPro"/>
</dbReference>
<comment type="similarity">
    <text evidence="10">Belongs to the ABC transporter superfamily. Drug exporter-1 (DrugE1) (TC 3.A.1.105) family.</text>
</comment>
<protein>
    <recommendedName>
        <fullName evidence="2">ABC-type xenobiotic transporter</fullName>
        <ecNumber evidence="2">7.6.2.2</ecNumber>
    </recommendedName>
</protein>
<sequence length="324" mass="34596">MNSPRQRTGQTPPAIEAVGLRKAYGTKVVLDGIDLRVPRGTVFSLLGPNGAGKTTTVQILSTLIRADGGTARITGHDVSAEPQSVRAAIGVTGQFSAVDNLITGEENMALMADLHHLDRSAGRRVTAELLERFDLVDAAKKPAATYSGGMRRRLDLAMTLVGSPEVIFLDEPTTGLDPSARHAVWQIIRELVAGGVTVFLTTQYLEEADQLADRIAVLNGGRIVAEGTADELKRLVPGGHVRLRFLDPAELARAAEVLGVGLRDDEALTLQVPGDGSVHTLRALLDALDGARVAVDSLTMHTPDLDDVFFAVTGRPDHEKVQTR</sequence>
<keyword evidence="3" id="KW-0813">Transport</keyword>
<dbReference type="Gene3D" id="3.40.50.300">
    <property type="entry name" value="P-loop containing nucleotide triphosphate hydrolases"/>
    <property type="match status" value="1"/>
</dbReference>
<dbReference type="FunFam" id="3.40.50.300:FF:000589">
    <property type="entry name" value="ABC transporter, ATP-binding subunit"/>
    <property type="match status" value="1"/>
</dbReference>
<organism evidence="12">
    <name type="scientific">Streptomyces sp. R28</name>
    <dbReference type="NCBI Taxonomy" id="3238628"/>
    <lineage>
        <taxon>Bacteria</taxon>
        <taxon>Bacillati</taxon>
        <taxon>Actinomycetota</taxon>
        <taxon>Actinomycetes</taxon>
        <taxon>Kitasatosporales</taxon>
        <taxon>Streptomycetaceae</taxon>
        <taxon>Streptomyces</taxon>
    </lineage>
</organism>
<dbReference type="RefSeq" id="WP_369167440.1">
    <property type="nucleotide sequence ID" value="NZ_CP163439.1"/>
</dbReference>
<evidence type="ECO:0000256" key="1">
    <source>
        <dbReference type="ARBA" id="ARBA00004413"/>
    </source>
</evidence>
<gene>
    <name evidence="12" type="ORF">AB5J49_06275</name>
</gene>
<keyword evidence="7" id="KW-1278">Translocase</keyword>
<dbReference type="PROSITE" id="PS00211">
    <property type="entry name" value="ABC_TRANSPORTER_1"/>
    <property type="match status" value="1"/>
</dbReference>
<dbReference type="Pfam" id="PF00005">
    <property type="entry name" value="ABC_tran"/>
    <property type="match status" value="1"/>
</dbReference>
<dbReference type="InterPro" id="IPR003439">
    <property type="entry name" value="ABC_transporter-like_ATP-bd"/>
</dbReference>
<dbReference type="EMBL" id="CP163439">
    <property type="protein sequence ID" value="XDQ32945.1"/>
    <property type="molecule type" value="Genomic_DNA"/>
</dbReference>
<evidence type="ECO:0000256" key="7">
    <source>
        <dbReference type="ARBA" id="ARBA00022967"/>
    </source>
</evidence>
<dbReference type="NCBIfam" id="TIGR01188">
    <property type="entry name" value="drrA"/>
    <property type="match status" value="1"/>
</dbReference>
<dbReference type="PROSITE" id="PS50893">
    <property type="entry name" value="ABC_TRANSPORTER_2"/>
    <property type="match status" value="1"/>
</dbReference>
<dbReference type="PANTHER" id="PTHR42711:SF19">
    <property type="entry name" value="DOXORUBICIN RESISTANCE ATP-BINDING PROTEIN DRRA"/>
    <property type="match status" value="1"/>
</dbReference>
<dbReference type="PANTHER" id="PTHR42711">
    <property type="entry name" value="ABC TRANSPORTER ATP-BINDING PROTEIN"/>
    <property type="match status" value="1"/>
</dbReference>
<keyword evidence="8" id="KW-0472">Membrane</keyword>